<evidence type="ECO:0000313" key="3">
    <source>
        <dbReference type="Proteomes" id="UP001457282"/>
    </source>
</evidence>
<organism evidence="2 3">
    <name type="scientific">Rubus argutus</name>
    <name type="common">Southern blackberry</name>
    <dbReference type="NCBI Taxonomy" id="59490"/>
    <lineage>
        <taxon>Eukaryota</taxon>
        <taxon>Viridiplantae</taxon>
        <taxon>Streptophyta</taxon>
        <taxon>Embryophyta</taxon>
        <taxon>Tracheophyta</taxon>
        <taxon>Spermatophyta</taxon>
        <taxon>Magnoliopsida</taxon>
        <taxon>eudicotyledons</taxon>
        <taxon>Gunneridae</taxon>
        <taxon>Pentapetalae</taxon>
        <taxon>rosids</taxon>
        <taxon>fabids</taxon>
        <taxon>Rosales</taxon>
        <taxon>Rosaceae</taxon>
        <taxon>Rosoideae</taxon>
        <taxon>Rosoideae incertae sedis</taxon>
        <taxon>Rubus</taxon>
    </lineage>
</organism>
<reference evidence="2 3" key="1">
    <citation type="journal article" date="2023" name="G3 (Bethesda)">
        <title>A chromosome-length genome assembly and annotation of blackberry (Rubus argutus, cv. 'Hillquist').</title>
        <authorList>
            <person name="Bruna T."/>
            <person name="Aryal R."/>
            <person name="Dudchenko O."/>
            <person name="Sargent D.J."/>
            <person name="Mead D."/>
            <person name="Buti M."/>
            <person name="Cavallini A."/>
            <person name="Hytonen T."/>
            <person name="Andres J."/>
            <person name="Pham M."/>
            <person name="Weisz D."/>
            <person name="Mascagni F."/>
            <person name="Usai G."/>
            <person name="Natali L."/>
            <person name="Bassil N."/>
            <person name="Fernandez G.E."/>
            <person name="Lomsadze A."/>
            <person name="Armour M."/>
            <person name="Olukolu B."/>
            <person name="Poorten T."/>
            <person name="Britton C."/>
            <person name="Davik J."/>
            <person name="Ashrafi H."/>
            <person name="Aiden E.L."/>
            <person name="Borodovsky M."/>
            <person name="Worthington M."/>
        </authorList>
    </citation>
    <scope>NUCLEOTIDE SEQUENCE [LARGE SCALE GENOMIC DNA]</scope>
    <source>
        <strain evidence="2">PI 553951</strain>
    </source>
</reference>
<proteinExistence type="predicted"/>
<comment type="caution">
    <text evidence="2">The sequence shown here is derived from an EMBL/GenBank/DDBJ whole genome shotgun (WGS) entry which is preliminary data.</text>
</comment>
<dbReference type="AlphaFoldDB" id="A0AAW1Y2P5"/>
<protein>
    <submittedName>
        <fullName evidence="2">Uncharacterized protein</fullName>
    </submittedName>
</protein>
<gene>
    <name evidence="2" type="ORF">M0R45_008765</name>
</gene>
<sequence>MGCRDAGGVRSGSGHDLKAATNRHGGYGTEGMSDLFSLLAGPRGDSGDILIGGTEAAPRSGFRADAEIEHGLEGLKAWPRDCGCDNVNMGSSFVVVIMGRGDHGLGMSWFGVWDGLQVFSQRHGFGRVWAL</sequence>
<evidence type="ECO:0000256" key="1">
    <source>
        <dbReference type="SAM" id="MobiDB-lite"/>
    </source>
</evidence>
<dbReference type="EMBL" id="JBEDUW010000002">
    <property type="protein sequence ID" value="KAK9943147.1"/>
    <property type="molecule type" value="Genomic_DNA"/>
</dbReference>
<keyword evidence="3" id="KW-1185">Reference proteome</keyword>
<accession>A0AAW1Y2P5</accession>
<name>A0AAW1Y2P5_RUBAR</name>
<feature type="region of interest" description="Disordered" evidence="1">
    <location>
        <begin position="1"/>
        <end position="22"/>
    </location>
</feature>
<evidence type="ECO:0000313" key="2">
    <source>
        <dbReference type="EMBL" id="KAK9943147.1"/>
    </source>
</evidence>
<dbReference type="Proteomes" id="UP001457282">
    <property type="component" value="Unassembled WGS sequence"/>
</dbReference>